<sequence length="98" mass="11856">MYYKLHRWDDAARLKALRDARTLRGTEHKDTASKRALERELRKRRNELNGKFPLNLVRIDYEGKHRYGIKPDGDPNAGKKFYYGIRWNEIKEIYFERA</sequence>
<protein>
    <submittedName>
        <fullName evidence="1">Uncharacterized protein</fullName>
    </submittedName>
</protein>
<organism evidence="1 2">
    <name type="scientific">Brachionus plicatilis</name>
    <name type="common">Marine rotifer</name>
    <name type="synonym">Brachionus muelleri</name>
    <dbReference type="NCBI Taxonomy" id="10195"/>
    <lineage>
        <taxon>Eukaryota</taxon>
        <taxon>Metazoa</taxon>
        <taxon>Spiralia</taxon>
        <taxon>Gnathifera</taxon>
        <taxon>Rotifera</taxon>
        <taxon>Eurotatoria</taxon>
        <taxon>Monogononta</taxon>
        <taxon>Pseudotrocha</taxon>
        <taxon>Ploima</taxon>
        <taxon>Brachionidae</taxon>
        <taxon>Brachionus</taxon>
    </lineage>
</organism>
<proteinExistence type="predicted"/>
<evidence type="ECO:0000313" key="2">
    <source>
        <dbReference type="Proteomes" id="UP000276133"/>
    </source>
</evidence>
<dbReference type="Proteomes" id="UP000276133">
    <property type="component" value="Unassembled WGS sequence"/>
</dbReference>
<dbReference type="EMBL" id="REGN01004739">
    <property type="protein sequence ID" value="RNA16294.1"/>
    <property type="molecule type" value="Genomic_DNA"/>
</dbReference>
<evidence type="ECO:0000313" key="1">
    <source>
        <dbReference type="EMBL" id="RNA16294.1"/>
    </source>
</evidence>
<name>A0A3M7QYU5_BRAPC</name>
<reference evidence="1 2" key="1">
    <citation type="journal article" date="2018" name="Sci. Rep.">
        <title>Genomic signatures of local adaptation to the degree of environmental predictability in rotifers.</title>
        <authorList>
            <person name="Franch-Gras L."/>
            <person name="Hahn C."/>
            <person name="Garcia-Roger E.M."/>
            <person name="Carmona M.J."/>
            <person name="Serra M."/>
            <person name="Gomez A."/>
        </authorList>
    </citation>
    <scope>NUCLEOTIDE SEQUENCE [LARGE SCALE GENOMIC DNA]</scope>
    <source>
        <strain evidence="1">HYR1</strain>
    </source>
</reference>
<accession>A0A3M7QYU5</accession>
<dbReference type="AlphaFoldDB" id="A0A3M7QYU5"/>
<comment type="caution">
    <text evidence="1">The sequence shown here is derived from an EMBL/GenBank/DDBJ whole genome shotgun (WGS) entry which is preliminary data.</text>
</comment>
<gene>
    <name evidence="1" type="ORF">BpHYR1_052442</name>
</gene>
<keyword evidence="2" id="KW-1185">Reference proteome</keyword>